<evidence type="ECO:0000256" key="3">
    <source>
        <dbReference type="PROSITE-ProRule" id="PRU00339"/>
    </source>
</evidence>
<evidence type="ECO:0000256" key="1">
    <source>
        <dbReference type="ARBA" id="ARBA00022737"/>
    </source>
</evidence>
<protein>
    <submittedName>
        <fullName evidence="5">Uncharacterized protein</fullName>
    </submittedName>
</protein>
<reference evidence="5 6" key="1">
    <citation type="submission" date="2019-07" db="EMBL/GenBank/DDBJ databases">
        <title>Whole genome shotgun sequence of Methylobacterium haplocladii NBRC 107714.</title>
        <authorList>
            <person name="Hosoyama A."/>
            <person name="Uohara A."/>
            <person name="Ohji S."/>
            <person name="Ichikawa N."/>
        </authorList>
    </citation>
    <scope>NUCLEOTIDE SEQUENCE [LARGE SCALE GENOMIC DNA]</scope>
    <source>
        <strain evidence="5 6">NBRC 107714</strain>
    </source>
</reference>
<gene>
    <name evidence="5" type="ORF">MHA02_24450</name>
</gene>
<feature type="repeat" description="TPR" evidence="3">
    <location>
        <begin position="152"/>
        <end position="185"/>
    </location>
</feature>
<evidence type="ECO:0000313" key="5">
    <source>
        <dbReference type="EMBL" id="GEP00058.1"/>
    </source>
</evidence>
<sequence length="204" mass="22325">MIFARAGHPAISRIAVAACLAVTLGGVSMAAGARPAPAQERKAHPPASLDDLYVRLKEADDPAEAKGIAGLIERKLARSGSATVDLLTERAREAMSSNDVPLAIELMDRAMALEPTWPEGWNRRATLFFRLSDSSSAIADLERALVLEPRHFEAWAALGKLYLADDDKRRALEAFRRAEAIYPQWDVLKKAIERLAPDVDGRDL</sequence>
<dbReference type="RefSeq" id="WP_147078994.1">
    <property type="nucleotide sequence ID" value="NZ_BJZT01000026.1"/>
</dbReference>
<dbReference type="Proteomes" id="UP000321258">
    <property type="component" value="Unassembled WGS sequence"/>
</dbReference>
<feature type="chain" id="PRO_5022230997" evidence="4">
    <location>
        <begin position="31"/>
        <end position="204"/>
    </location>
</feature>
<dbReference type="Gene3D" id="1.25.40.10">
    <property type="entry name" value="Tetratricopeptide repeat domain"/>
    <property type="match status" value="1"/>
</dbReference>
<name>A0A512IQT1_9HYPH</name>
<keyword evidence="4" id="KW-0732">Signal</keyword>
<keyword evidence="1" id="KW-0677">Repeat</keyword>
<dbReference type="PROSITE" id="PS50005">
    <property type="entry name" value="TPR"/>
    <property type="match status" value="2"/>
</dbReference>
<dbReference type="PANTHER" id="PTHR44858">
    <property type="entry name" value="TETRATRICOPEPTIDE REPEAT PROTEIN 6"/>
    <property type="match status" value="1"/>
</dbReference>
<keyword evidence="2 3" id="KW-0802">TPR repeat</keyword>
<keyword evidence="6" id="KW-1185">Reference proteome</keyword>
<dbReference type="PANTHER" id="PTHR44858:SF1">
    <property type="entry name" value="UDP-N-ACETYLGLUCOSAMINE--PEPTIDE N-ACETYLGLUCOSAMINYLTRANSFERASE SPINDLY-RELATED"/>
    <property type="match status" value="1"/>
</dbReference>
<dbReference type="SMART" id="SM00028">
    <property type="entry name" value="TPR"/>
    <property type="match status" value="3"/>
</dbReference>
<proteinExistence type="predicted"/>
<dbReference type="AlphaFoldDB" id="A0A512IQT1"/>
<evidence type="ECO:0000256" key="2">
    <source>
        <dbReference type="ARBA" id="ARBA00022803"/>
    </source>
</evidence>
<dbReference type="InterPro" id="IPR050498">
    <property type="entry name" value="Ycf3"/>
</dbReference>
<organism evidence="5 6">
    <name type="scientific">Methylobacterium haplocladii</name>
    <dbReference type="NCBI Taxonomy" id="1176176"/>
    <lineage>
        <taxon>Bacteria</taxon>
        <taxon>Pseudomonadati</taxon>
        <taxon>Pseudomonadota</taxon>
        <taxon>Alphaproteobacteria</taxon>
        <taxon>Hyphomicrobiales</taxon>
        <taxon>Methylobacteriaceae</taxon>
        <taxon>Methylobacterium</taxon>
    </lineage>
</organism>
<dbReference type="InterPro" id="IPR019734">
    <property type="entry name" value="TPR_rpt"/>
</dbReference>
<dbReference type="EMBL" id="BJZT01000026">
    <property type="protein sequence ID" value="GEP00058.1"/>
    <property type="molecule type" value="Genomic_DNA"/>
</dbReference>
<dbReference type="OrthoDB" id="9815010at2"/>
<dbReference type="Pfam" id="PF13432">
    <property type="entry name" value="TPR_16"/>
    <property type="match status" value="1"/>
</dbReference>
<comment type="caution">
    <text evidence="5">The sequence shown here is derived from an EMBL/GenBank/DDBJ whole genome shotgun (WGS) entry which is preliminary data.</text>
</comment>
<dbReference type="SUPFAM" id="SSF48452">
    <property type="entry name" value="TPR-like"/>
    <property type="match status" value="1"/>
</dbReference>
<feature type="signal peptide" evidence="4">
    <location>
        <begin position="1"/>
        <end position="30"/>
    </location>
</feature>
<accession>A0A512IQT1</accession>
<evidence type="ECO:0000256" key="4">
    <source>
        <dbReference type="SAM" id="SignalP"/>
    </source>
</evidence>
<feature type="repeat" description="TPR" evidence="3">
    <location>
        <begin position="118"/>
        <end position="151"/>
    </location>
</feature>
<dbReference type="InterPro" id="IPR011990">
    <property type="entry name" value="TPR-like_helical_dom_sf"/>
</dbReference>
<evidence type="ECO:0000313" key="6">
    <source>
        <dbReference type="Proteomes" id="UP000321258"/>
    </source>
</evidence>